<dbReference type="EMBL" id="QOVL01000009">
    <property type="protein sequence ID" value="RXG29138.1"/>
    <property type="molecule type" value="Genomic_DNA"/>
</dbReference>
<name>A0A4Q0PKX0_9FLAO</name>
<dbReference type="Proteomes" id="UP000290608">
    <property type="component" value="Unassembled WGS sequence"/>
</dbReference>
<keyword evidence="1" id="KW-0732">Signal</keyword>
<dbReference type="AlphaFoldDB" id="A0A4Q0PKX0"/>
<feature type="signal peptide" evidence="1">
    <location>
        <begin position="1"/>
        <end position="18"/>
    </location>
</feature>
<reference evidence="2 3" key="1">
    <citation type="submission" date="2018-07" db="EMBL/GenBank/DDBJ databases">
        <title>Leeuwenhoekiella genomics.</title>
        <authorList>
            <person name="Tahon G."/>
            <person name="Willems A."/>
        </authorList>
    </citation>
    <scope>NUCLEOTIDE SEQUENCE [LARGE SCALE GENOMIC DNA]</scope>
    <source>
        <strain evidence="2 3">LMG 1345</strain>
    </source>
</reference>
<dbReference type="RefSeq" id="WP_073099287.1">
    <property type="nucleotide sequence ID" value="NZ_QOVL01000009.1"/>
</dbReference>
<proteinExistence type="predicted"/>
<evidence type="ECO:0000256" key="1">
    <source>
        <dbReference type="SAM" id="SignalP"/>
    </source>
</evidence>
<protein>
    <recommendedName>
        <fullName evidence="4">TonB-like protein</fullName>
    </recommendedName>
</protein>
<evidence type="ECO:0008006" key="4">
    <source>
        <dbReference type="Google" id="ProtNLM"/>
    </source>
</evidence>
<gene>
    <name evidence="2" type="ORF">DSL99_2076</name>
</gene>
<comment type="caution">
    <text evidence="2">The sequence shown here is derived from an EMBL/GenBank/DDBJ whole genome shotgun (WGS) entry which is preliminary data.</text>
</comment>
<evidence type="ECO:0000313" key="2">
    <source>
        <dbReference type="EMBL" id="RXG29138.1"/>
    </source>
</evidence>
<feature type="chain" id="PRO_5020914625" description="TonB-like protein" evidence="1">
    <location>
        <begin position="19"/>
        <end position="160"/>
    </location>
</feature>
<sequence>MKKILIAVVALPLVLACASSQKPTSGLGNFMATMQVDEPIPGVCDNTKVLALLPFEGNGQVKAQPPLTKKQLSEALNAEVTFLKDKPTYSDTGMVNLIVNCEGTMVRCQIDNKTQSPELDQQIVAVFSRMKDWKPGTYKGTPVDSSVLYRFTIENGVISL</sequence>
<accession>A0A4Q0PKX0</accession>
<evidence type="ECO:0000313" key="3">
    <source>
        <dbReference type="Proteomes" id="UP000290608"/>
    </source>
</evidence>
<dbReference type="PROSITE" id="PS51257">
    <property type="entry name" value="PROKAR_LIPOPROTEIN"/>
    <property type="match status" value="1"/>
</dbReference>
<dbReference type="STRING" id="1122159.SAMN02745246_02213"/>
<organism evidence="2 3">
    <name type="scientific">Leeuwenhoekiella marinoflava</name>
    <dbReference type="NCBI Taxonomy" id="988"/>
    <lineage>
        <taxon>Bacteria</taxon>
        <taxon>Pseudomonadati</taxon>
        <taxon>Bacteroidota</taxon>
        <taxon>Flavobacteriia</taxon>
        <taxon>Flavobacteriales</taxon>
        <taxon>Flavobacteriaceae</taxon>
        <taxon>Leeuwenhoekiella</taxon>
    </lineage>
</organism>
<dbReference type="Gene3D" id="3.30.1150.10">
    <property type="match status" value="1"/>
</dbReference>